<evidence type="ECO:0000256" key="5">
    <source>
        <dbReference type="ARBA" id="ARBA00022741"/>
    </source>
</evidence>
<dbReference type="RefSeq" id="XP_031542517.2">
    <property type="nucleotide sequence ID" value="XM_031686657.2"/>
</dbReference>
<dbReference type="InterPro" id="IPR027417">
    <property type="entry name" value="P-loop_NTPase"/>
</dbReference>
<evidence type="ECO:0000256" key="4">
    <source>
        <dbReference type="ARBA" id="ARBA00022701"/>
    </source>
</evidence>
<keyword evidence="2" id="KW-0963">Cytoplasm</keyword>
<dbReference type="PROSITE" id="PS50067">
    <property type="entry name" value="KINESIN_MOTOR_2"/>
    <property type="match status" value="1"/>
</dbReference>
<dbReference type="AlphaFoldDB" id="A0A6J3BD28"/>
<keyword evidence="14" id="KW-1185">Reference proteome</keyword>
<evidence type="ECO:0000313" key="19">
    <source>
        <dbReference type="RefSeq" id="XP_072797259.1"/>
    </source>
</evidence>
<feature type="compositionally biased region" description="Basic and acidic residues" evidence="12">
    <location>
        <begin position="549"/>
        <end position="576"/>
    </location>
</feature>
<proteinExistence type="inferred from homology"/>
<evidence type="ECO:0000256" key="6">
    <source>
        <dbReference type="ARBA" id="ARBA00022840"/>
    </source>
</evidence>
<dbReference type="InterPro" id="IPR027640">
    <property type="entry name" value="Kinesin-like_fam"/>
</dbReference>
<evidence type="ECO:0000313" key="14">
    <source>
        <dbReference type="Proteomes" id="UP001652581"/>
    </source>
</evidence>
<keyword evidence="9 10" id="KW-0505">Motor protein</keyword>
<dbReference type="GO" id="GO:0007018">
    <property type="term" value="P:microtubule-based movement"/>
    <property type="evidence" value="ECO:0007669"/>
    <property type="project" value="InterPro"/>
</dbReference>
<dbReference type="RefSeq" id="XP_072797260.1">
    <property type="nucleotide sequence ID" value="XM_072941159.1"/>
</dbReference>
<dbReference type="GO" id="GO:0005874">
    <property type="term" value="C:microtubule"/>
    <property type="evidence" value="ECO:0007669"/>
    <property type="project" value="UniProtKB-KW"/>
</dbReference>
<dbReference type="InterPro" id="IPR001752">
    <property type="entry name" value="Kinesin_motor_dom"/>
</dbReference>
<accession>A0A6J3BD28</accession>
<evidence type="ECO:0000313" key="17">
    <source>
        <dbReference type="RefSeq" id="XP_072797257.1"/>
    </source>
</evidence>
<dbReference type="Pfam" id="PF00225">
    <property type="entry name" value="Kinesin"/>
    <property type="match status" value="1"/>
</dbReference>
<sequence length="798" mass="91017">MMRRKNGDKRYFTRMGTRKKVHAFVRVKPTDDFAHEMITYGDDNKTIDIHLKKDTRRGVVNNQQTDWSFKLDGVLHDASQDLVYETVAKDVVSQALDGYNGTIMCYGQTGAGKTYTMTGATENYKHRGILPRALQQVFRMIEERPTHAITVRVSYLEIYNESLFDLLSTLPYVGPSVTPMTIVENPQGVFIKGLSVHLTSQEEDAFSLLFEGETNRIIASHTMNKSSSRSHCIFTIYMEAHSRTLSNEKYITSKINLVDLAGSERLGKSGSEGRVLKEATYINKSLSFLEQAIIALGDQKRDHIPFRQCKLTHALKDSLGGNCNLVLVTNIYGEAAQLEETLSSLRFASRMKLVTTEPAINEKYDAERMVKNLEKELALLKQELAIHDSLANRTLVNYDPMDEIQIAEINSQVRRYLEGTLDEIDIINLRQIQEVFNQFRVVLSQQEQEVESSLRRKYTLIDKNDFATISAVQKAGLMDVDGHLVGEPDGQGFGLGVAPFSIKPGKKSKSKKTIKEQFSSSARKEGASSPVSKELEVSTSKSQLTPSSKDGDVKDMLLRDRETSNTSDSPKEELRPLRPSTPPSKPVAFEDFKNERGSEINRIFKENKSILNERRKRASETTQRINAIKREIDVTKEALNFQKSLREKQGEYENKGLMIIDEEEFLLILKLKDLKKQYRTEYQDLRDLRAEIQYCQHLVDQCRHRLLTEFDIWYNESFFVPEDLQVAVKPGCSIRPGMMPVSRIVSLGEDDQDKFSQLQQTMLSEGPDSISFYNAKVKTEQKQNYLKTMMGFQQTQRK</sequence>
<evidence type="ECO:0000256" key="1">
    <source>
        <dbReference type="ARBA" id="ARBA00004245"/>
    </source>
</evidence>
<comment type="subcellular location">
    <subcellularLocation>
        <location evidence="1">Cytoplasm</location>
        <location evidence="1">Cytoskeleton</location>
    </subcellularLocation>
</comment>
<dbReference type="SUPFAM" id="SSF52540">
    <property type="entry name" value="P-loop containing nucleoside triphosphate hydrolases"/>
    <property type="match status" value="1"/>
</dbReference>
<evidence type="ECO:0000256" key="3">
    <source>
        <dbReference type="ARBA" id="ARBA00022553"/>
    </source>
</evidence>
<protein>
    <recommendedName>
        <fullName evidence="10">Kinesin-like protein</fullName>
    </recommendedName>
</protein>
<dbReference type="Gene3D" id="3.40.850.10">
    <property type="entry name" value="Kinesin motor domain"/>
    <property type="match status" value="1"/>
</dbReference>
<feature type="coiled-coil region" evidence="11">
    <location>
        <begin position="611"/>
        <end position="638"/>
    </location>
</feature>
<keyword evidence="3" id="KW-0597">Phosphoprotein</keyword>
<dbReference type="RefSeq" id="XP_031542516.2">
    <property type="nucleotide sequence ID" value="XM_031686656.2"/>
</dbReference>
<dbReference type="RefSeq" id="XP_072797257.1">
    <property type="nucleotide sequence ID" value="XM_072941156.1"/>
</dbReference>
<dbReference type="GeneID" id="102537614"/>
<evidence type="ECO:0000313" key="16">
    <source>
        <dbReference type="RefSeq" id="XP_031542517.2"/>
    </source>
</evidence>
<organism evidence="14 15">
    <name type="scientific">Vicugna pacos</name>
    <name type="common">Alpaca</name>
    <name type="synonym">Lama pacos</name>
    <dbReference type="NCBI Taxonomy" id="30538"/>
    <lineage>
        <taxon>Eukaryota</taxon>
        <taxon>Metazoa</taxon>
        <taxon>Chordata</taxon>
        <taxon>Craniata</taxon>
        <taxon>Vertebrata</taxon>
        <taxon>Euteleostomi</taxon>
        <taxon>Mammalia</taxon>
        <taxon>Eutheria</taxon>
        <taxon>Laurasiatheria</taxon>
        <taxon>Artiodactyla</taxon>
        <taxon>Tylopoda</taxon>
        <taxon>Camelidae</taxon>
        <taxon>Vicugna</taxon>
    </lineage>
</organism>
<dbReference type="Pfam" id="PF23735">
    <property type="entry name" value="KIF9"/>
    <property type="match status" value="1"/>
</dbReference>
<dbReference type="Proteomes" id="UP001652581">
    <property type="component" value="Chromosome 17"/>
</dbReference>
<keyword evidence="4 10" id="KW-0493">Microtubule</keyword>
<feature type="compositionally biased region" description="Polar residues" evidence="12">
    <location>
        <begin position="537"/>
        <end position="548"/>
    </location>
</feature>
<evidence type="ECO:0000259" key="13">
    <source>
        <dbReference type="PROSITE" id="PS50067"/>
    </source>
</evidence>
<feature type="coiled-coil region" evidence="11">
    <location>
        <begin position="363"/>
        <end position="390"/>
    </location>
</feature>
<keyword evidence="6 9" id="KW-0067">ATP-binding</keyword>
<evidence type="ECO:0000256" key="12">
    <source>
        <dbReference type="SAM" id="MobiDB-lite"/>
    </source>
</evidence>
<dbReference type="PANTHER" id="PTHR47968:SF62">
    <property type="entry name" value="KINESIN FAMILY MEMBER 5A"/>
    <property type="match status" value="1"/>
</dbReference>
<dbReference type="GO" id="GO:0003777">
    <property type="term" value="F:microtubule motor activity"/>
    <property type="evidence" value="ECO:0007669"/>
    <property type="project" value="InterPro"/>
</dbReference>
<dbReference type="PROSITE" id="PS00411">
    <property type="entry name" value="KINESIN_MOTOR_1"/>
    <property type="match status" value="1"/>
</dbReference>
<evidence type="ECO:0000256" key="2">
    <source>
        <dbReference type="ARBA" id="ARBA00022490"/>
    </source>
</evidence>
<evidence type="ECO:0000256" key="8">
    <source>
        <dbReference type="ARBA" id="ARBA00023212"/>
    </source>
</evidence>
<dbReference type="InterPro" id="IPR036961">
    <property type="entry name" value="Kinesin_motor_dom_sf"/>
</dbReference>
<name>A0A6J3BD28_VICPA</name>
<dbReference type="PRINTS" id="PR00380">
    <property type="entry name" value="KINESINHEAVY"/>
</dbReference>
<dbReference type="SMART" id="SM00129">
    <property type="entry name" value="KISc"/>
    <property type="match status" value="1"/>
</dbReference>
<dbReference type="InterPro" id="IPR056524">
    <property type="entry name" value="KIF6/9_C"/>
</dbReference>
<gene>
    <name evidence="15 16 17 18 19 20" type="primary">KIF9</name>
</gene>
<keyword evidence="7 11" id="KW-0175">Coiled coil</keyword>
<dbReference type="CDD" id="cd01375">
    <property type="entry name" value="KISc_KIF9_like"/>
    <property type="match status" value="1"/>
</dbReference>
<keyword evidence="8" id="KW-0206">Cytoskeleton</keyword>
<dbReference type="PANTHER" id="PTHR47968">
    <property type="entry name" value="CENTROMERE PROTEIN E"/>
    <property type="match status" value="1"/>
</dbReference>
<evidence type="ECO:0000256" key="11">
    <source>
        <dbReference type="SAM" id="Coils"/>
    </source>
</evidence>
<dbReference type="GO" id="GO:0005524">
    <property type="term" value="F:ATP binding"/>
    <property type="evidence" value="ECO:0007669"/>
    <property type="project" value="UniProtKB-UniRule"/>
</dbReference>
<keyword evidence="5 9" id="KW-0547">Nucleotide-binding</keyword>
<comment type="similarity">
    <text evidence="9 10">Belongs to the TRAFAC class myosin-kinesin ATPase superfamily. Kinesin family.</text>
</comment>
<feature type="binding site" evidence="9">
    <location>
        <begin position="107"/>
        <end position="114"/>
    </location>
    <ligand>
        <name>ATP</name>
        <dbReference type="ChEBI" id="CHEBI:30616"/>
    </ligand>
</feature>
<evidence type="ECO:0000256" key="7">
    <source>
        <dbReference type="ARBA" id="ARBA00023054"/>
    </source>
</evidence>
<dbReference type="GO" id="GO:0008017">
    <property type="term" value="F:microtubule binding"/>
    <property type="evidence" value="ECO:0007669"/>
    <property type="project" value="InterPro"/>
</dbReference>
<evidence type="ECO:0000313" key="15">
    <source>
        <dbReference type="RefSeq" id="XP_031542516.2"/>
    </source>
</evidence>
<dbReference type="InterPro" id="IPR019821">
    <property type="entry name" value="Kinesin_motor_CS"/>
</dbReference>
<evidence type="ECO:0000256" key="9">
    <source>
        <dbReference type="PROSITE-ProRule" id="PRU00283"/>
    </source>
</evidence>
<evidence type="ECO:0000256" key="10">
    <source>
        <dbReference type="RuleBase" id="RU000394"/>
    </source>
</evidence>
<dbReference type="RefSeq" id="XP_072797258.1">
    <property type="nucleotide sequence ID" value="XM_072941157.1"/>
</dbReference>
<evidence type="ECO:0000313" key="18">
    <source>
        <dbReference type="RefSeq" id="XP_072797258.1"/>
    </source>
</evidence>
<feature type="domain" description="Kinesin motor" evidence="13">
    <location>
        <begin position="20"/>
        <end position="354"/>
    </location>
</feature>
<feature type="region of interest" description="Disordered" evidence="12">
    <location>
        <begin position="504"/>
        <end position="589"/>
    </location>
</feature>
<dbReference type="RefSeq" id="XP_072797259.1">
    <property type="nucleotide sequence ID" value="XM_072941158.1"/>
</dbReference>
<evidence type="ECO:0000313" key="20">
    <source>
        <dbReference type="RefSeq" id="XP_072797260.1"/>
    </source>
</evidence>
<dbReference type="CTD" id="64147"/>
<reference evidence="15 16" key="1">
    <citation type="submission" date="2025-05" db="UniProtKB">
        <authorList>
            <consortium name="RefSeq"/>
        </authorList>
    </citation>
    <scope>IDENTIFICATION</scope>
</reference>